<reference evidence="1" key="1">
    <citation type="submission" date="2020-05" db="EMBL/GenBank/DDBJ databases">
        <authorList>
            <person name="Chiriac C."/>
            <person name="Salcher M."/>
            <person name="Ghai R."/>
            <person name="Kavagutti S V."/>
        </authorList>
    </citation>
    <scope>NUCLEOTIDE SEQUENCE</scope>
</reference>
<dbReference type="AlphaFoldDB" id="A0A6J6WQN5"/>
<evidence type="ECO:0000313" key="1">
    <source>
        <dbReference type="EMBL" id="CAB4785736.1"/>
    </source>
</evidence>
<organism evidence="1">
    <name type="scientific">freshwater metagenome</name>
    <dbReference type="NCBI Taxonomy" id="449393"/>
    <lineage>
        <taxon>unclassified sequences</taxon>
        <taxon>metagenomes</taxon>
        <taxon>ecological metagenomes</taxon>
    </lineage>
</organism>
<name>A0A6J6WQN5_9ZZZZ</name>
<sequence>MTCSVDVDGVHYAATPTAANDLMGVAKADSFEWVVSIAKSSEDLTKTASYVPAADSVIGVSTEPNLVISYDRLLTYQTAGLGGLLVKVNGLNAGNKANGQQGCRTSFEDLLNLKAQAATIKQAPAQAPVNAAPAVSTPVIVSPVKVAAKKTISCVKGKTVKKVTASSPKCPVGYTKK</sequence>
<accession>A0A6J6WQN5</accession>
<dbReference type="EMBL" id="CAEZZQ010000129">
    <property type="protein sequence ID" value="CAB4785736.1"/>
    <property type="molecule type" value="Genomic_DNA"/>
</dbReference>
<gene>
    <name evidence="1" type="ORF">UFOPK2894_01477</name>
</gene>
<proteinExistence type="predicted"/>
<protein>
    <submittedName>
        <fullName evidence="1">Unannotated protein</fullName>
    </submittedName>
</protein>